<sequence>MQKGELARVRASRDAGVSSSAQPARGDLAEALDRAQARVQELEAERQGGGVVTLQAQMDGLRLELVEADRARAIEERARAVADLEFLKDRVLKKRREQQRQAQQEAAGRMGSVFGSLDDIVSLGDLSVGQGGA</sequence>
<comment type="caution">
    <text evidence="2">The sequence shown here is derived from an EMBL/GenBank/DDBJ whole genome shotgun (WGS) entry which is preliminary data.</text>
</comment>
<reference evidence="2" key="1">
    <citation type="submission" date="2017-07" db="EMBL/GenBank/DDBJ databases">
        <title>Taro Niue Genome Assembly and Annotation.</title>
        <authorList>
            <person name="Atibalentja N."/>
            <person name="Keating K."/>
            <person name="Fields C.J."/>
        </authorList>
    </citation>
    <scope>NUCLEOTIDE SEQUENCE</scope>
    <source>
        <strain evidence="2">Niue_2</strain>
        <tissue evidence="2">Leaf</tissue>
    </source>
</reference>
<gene>
    <name evidence="2" type="ORF">Taro_026674</name>
</gene>
<evidence type="ECO:0000313" key="3">
    <source>
        <dbReference type="Proteomes" id="UP000652761"/>
    </source>
</evidence>
<organism evidence="2 3">
    <name type="scientific">Colocasia esculenta</name>
    <name type="common">Wild taro</name>
    <name type="synonym">Arum esculentum</name>
    <dbReference type="NCBI Taxonomy" id="4460"/>
    <lineage>
        <taxon>Eukaryota</taxon>
        <taxon>Viridiplantae</taxon>
        <taxon>Streptophyta</taxon>
        <taxon>Embryophyta</taxon>
        <taxon>Tracheophyta</taxon>
        <taxon>Spermatophyta</taxon>
        <taxon>Magnoliopsida</taxon>
        <taxon>Liliopsida</taxon>
        <taxon>Araceae</taxon>
        <taxon>Aroideae</taxon>
        <taxon>Colocasieae</taxon>
        <taxon>Colocasia</taxon>
    </lineage>
</organism>
<dbReference type="Proteomes" id="UP000652761">
    <property type="component" value="Unassembled WGS sequence"/>
</dbReference>
<protein>
    <submittedName>
        <fullName evidence="2">Uncharacterized protein</fullName>
    </submittedName>
</protein>
<dbReference type="AlphaFoldDB" id="A0A843VCI2"/>
<feature type="compositionally biased region" description="Basic and acidic residues" evidence="1">
    <location>
        <begin position="1"/>
        <end position="13"/>
    </location>
</feature>
<keyword evidence="3" id="KW-1185">Reference proteome</keyword>
<evidence type="ECO:0000256" key="1">
    <source>
        <dbReference type="SAM" id="MobiDB-lite"/>
    </source>
</evidence>
<feature type="region of interest" description="Disordered" evidence="1">
    <location>
        <begin position="1"/>
        <end position="27"/>
    </location>
</feature>
<proteinExistence type="predicted"/>
<dbReference type="EMBL" id="NMUH01001623">
    <property type="protein sequence ID" value="MQL94028.1"/>
    <property type="molecule type" value="Genomic_DNA"/>
</dbReference>
<accession>A0A843VCI2</accession>
<name>A0A843VCI2_COLES</name>
<evidence type="ECO:0000313" key="2">
    <source>
        <dbReference type="EMBL" id="MQL94028.1"/>
    </source>
</evidence>